<dbReference type="RefSeq" id="WP_083123808.1">
    <property type="nucleotide sequence ID" value="NZ_MVIM01000002.1"/>
</dbReference>
<feature type="DNA-binding region" description="H-T-H motif" evidence="4">
    <location>
        <begin position="27"/>
        <end position="46"/>
    </location>
</feature>
<dbReference type="GO" id="GO:0045892">
    <property type="term" value="P:negative regulation of DNA-templated transcription"/>
    <property type="evidence" value="ECO:0007669"/>
    <property type="project" value="InterPro"/>
</dbReference>
<gene>
    <name evidence="6" type="ORF">BST47_03335</name>
</gene>
<protein>
    <recommendedName>
        <fullName evidence="5">HTH tetR-type domain-containing protein</fullName>
    </recommendedName>
</protein>
<dbReference type="PROSITE" id="PS50977">
    <property type="entry name" value="HTH_TETR_2"/>
    <property type="match status" value="1"/>
</dbReference>
<dbReference type="Proteomes" id="UP000192411">
    <property type="component" value="Unassembled WGS sequence"/>
</dbReference>
<dbReference type="AlphaFoldDB" id="A0A1X0JX85"/>
<evidence type="ECO:0000259" key="5">
    <source>
        <dbReference type="PROSITE" id="PS50977"/>
    </source>
</evidence>
<dbReference type="InterPro" id="IPR004111">
    <property type="entry name" value="Repressor_TetR_C"/>
</dbReference>
<evidence type="ECO:0000256" key="3">
    <source>
        <dbReference type="ARBA" id="ARBA00023163"/>
    </source>
</evidence>
<comment type="caution">
    <text evidence="6">The sequence shown here is derived from an EMBL/GenBank/DDBJ whole genome shotgun (WGS) entry which is preliminary data.</text>
</comment>
<evidence type="ECO:0000256" key="1">
    <source>
        <dbReference type="ARBA" id="ARBA00023015"/>
    </source>
</evidence>
<dbReference type="InterPro" id="IPR001647">
    <property type="entry name" value="HTH_TetR"/>
</dbReference>
<dbReference type="Pfam" id="PF00440">
    <property type="entry name" value="TetR_N"/>
    <property type="match status" value="1"/>
</dbReference>
<accession>A0A1X0JX85</accession>
<keyword evidence="3" id="KW-0804">Transcription</keyword>
<sequence>MRARFTTDEIAAAALGIVDDAGVGALSMRALAAALGTGPMTVYNYVPDKEGLEELVVAAVVAKVRIPEPTANWIDDVYAVAEAMWLGIRAHPAAIPLVLTRRTSSATGFAVVDALIAALGRGGLSDPDRLAAFHAVLALVVGAAQSELAGPFTRGRDARDAAARIGSTAGADHQHVEALSHVAREVSVEEDFAQGLRMLLDGIAVRGRKRRRG</sequence>
<dbReference type="GO" id="GO:0003700">
    <property type="term" value="F:DNA-binding transcription factor activity"/>
    <property type="evidence" value="ECO:0007669"/>
    <property type="project" value="TreeGrafter"/>
</dbReference>
<evidence type="ECO:0000256" key="2">
    <source>
        <dbReference type="ARBA" id="ARBA00023125"/>
    </source>
</evidence>
<dbReference type="STRING" id="75922.BST47_03335"/>
<dbReference type="OrthoDB" id="329481at2"/>
<dbReference type="GO" id="GO:0000976">
    <property type="term" value="F:transcription cis-regulatory region binding"/>
    <property type="evidence" value="ECO:0007669"/>
    <property type="project" value="TreeGrafter"/>
</dbReference>
<dbReference type="Gene3D" id="1.10.10.60">
    <property type="entry name" value="Homeodomain-like"/>
    <property type="match status" value="1"/>
</dbReference>
<dbReference type="EMBL" id="MVIM01000002">
    <property type="protein sequence ID" value="ORB67533.1"/>
    <property type="molecule type" value="Genomic_DNA"/>
</dbReference>
<dbReference type="InterPro" id="IPR050109">
    <property type="entry name" value="HTH-type_TetR-like_transc_reg"/>
</dbReference>
<keyword evidence="7" id="KW-1185">Reference proteome</keyword>
<reference evidence="6 7" key="1">
    <citation type="submission" date="2017-02" db="EMBL/GenBank/DDBJ databases">
        <title>The new phylogeny of genus Mycobacterium.</title>
        <authorList>
            <person name="Tortoli E."/>
            <person name="Trovato A."/>
            <person name="Cirillo D.M."/>
        </authorList>
    </citation>
    <scope>NUCLEOTIDE SEQUENCE [LARGE SCALE GENOMIC DNA]</scope>
    <source>
        <strain evidence="6 7">DSM 44338</strain>
    </source>
</reference>
<dbReference type="eggNOG" id="COG1309">
    <property type="taxonomic scope" value="Bacteria"/>
</dbReference>
<organism evidence="6 7">
    <name type="scientific">Mycolicibacterium tusciae</name>
    <dbReference type="NCBI Taxonomy" id="75922"/>
    <lineage>
        <taxon>Bacteria</taxon>
        <taxon>Bacillati</taxon>
        <taxon>Actinomycetota</taxon>
        <taxon>Actinomycetes</taxon>
        <taxon>Mycobacteriales</taxon>
        <taxon>Mycobacteriaceae</taxon>
        <taxon>Mycolicibacterium</taxon>
    </lineage>
</organism>
<proteinExistence type="predicted"/>
<evidence type="ECO:0000313" key="7">
    <source>
        <dbReference type="Proteomes" id="UP000192411"/>
    </source>
</evidence>
<keyword evidence="2 4" id="KW-0238">DNA-binding</keyword>
<dbReference type="Gene3D" id="1.10.357.10">
    <property type="entry name" value="Tetracycline Repressor, domain 2"/>
    <property type="match status" value="1"/>
</dbReference>
<dbReference type="SUPFAM" id="SSF48498">
    <property type="entry name" value="Tetracyclin repressor-like, C-terminal domain"/>
    <property type="match status" value="1"/>
</dbReference>
<dbReference type="InterPro" id="IPR009057">
    <property type="entry name" value="Homeodomain-like_sf"/>
</dbReference>
<dbReference type="InterPro" id="IPR036271">
    <property type="entry name" value="Tet_transcr_reg_TetR-rel_C_sf"/>
</dbReference>
<evidence type="ECO:0000313" key="6">
    <source>
        <dbReference type="EMBL" id="ORB67533.1"/>
    </source>
</evidence>
<dbReference type="SUPFAM" id="SSF46689">
    <property type="entry name" value="Homeodomain-like"/>
    <property type="match status" value="1"/>
</dbReference>
<feature type="domain" description="HTH tetR-type" evidence="5">
    <location>
        <begin position="4"/>
        <end position="64"/>
    </location>
</feature>
<evidence type="ECO:0000256" key="4">
    <source>
        <dbReference type="PROSITE-ProRule" id="PRU00335"/>
    </source>
</evidence>
<dbReference type="PANTHER" id="PTHR30055">
    <property type="entry name" value="HTH-TYPE TRANSCRIPTIONAL REGULATOR RUTR"/>
    <property type="match status" value="1"/>
</dbReference>
<dbReference type="PANTHER" id="PTHR30055:SF151">
    <property type="entry name" value="TRANSCRIPTIONAL REGULATORY PROTEIN"/>
    <property type="match status" value="1"/>
</dbReference>
<keyword evidence="1" id="KW-0805">Transcription regulation</keyword>
<name>A0A1X0JX85_9MYCO</name>
<dbReference type="Pfam" id="PF02909">
    <property type="entry name" value="TetR_C_1"/>
    <property type="match status" value="1"/>
</dbReference>